<proteinExistence type="inferred from homology"/>
<dbReference type="SUPFAM" id="SSF52980">
    <property type="entry name" value="Restriction endonuclease-like"/>
    <property type="match status" value="1"/>
</dbReference>
<reference evidence="8" key="1">
    <citation type="submission" date="2018-09" db="EMBL/GenBank/DDBJ databases">
        <authorList>
            <person name="Zhu H."/>
        </authorList>
    </citation>
    <scope>NUCLEOTIDE SEQUENCE [LARGE SCALE GENOMIC DNA]</scope>
    <source>
        <strain evidence="8">K1W22B-1</strain>
    </source>
</reference>
<accession>A0A3A5H7H1</accession>
<protein>
    <recommendedName>
        <fullName evidence="6">Very short patch repair endonuclease</fullName>
        <ecNumber evidence="6">3.1.-.-</ecNumber>
    </recommendedName>
</protein>
<dbReference type="NCBIfam" id="TIGR00632">
    <property type="entry name" value="vsr"/>
    <property type="match status" value="1"/>
</dbReference>
<gene>
    <name evidence="7" type="primary">vsr</name>
    <name evidence="7" type="ORF">D4739_05980</name>
</gene>
<sequence>MVDVVDATTRSRMMAGIRSSETKPELTVRRALHAAGFRFRLHVRSLPGSPDVVLPRYHAVVFVHGCFWHGHEDCKYFRIPTTRTEFWMNKFDTNRRRDAAAKQSCLDLGWRVAVVWECSIRSGGFDVEDLAGWLRGSSETVEFRGPIRT</sequence>
<dbReference type="OrthoDB" id="9801520at2"/>
<name>A0A3A5H7H1_9ACTN</name>
<comment type="similarity">
    <text evidence="6">Belongs to the vsr family.</text>
</comment>
<evidence type="ECO:0000256" key="6">
    <source>
        <dbReference type="PIRNR" id="PIRNR018267"/>
    </source>
</evidence>
<evidence type="ECO:0000256" key="5">
    <source>
        <dbReference type="ARBA" id="ARBA00023204"/>
    </source>
</evidence>
<dbReference type="GO" id="GO:0016787">
    <property type="term" value="F:hydrolase activity"/>
    <property type="evidence" value="ECO:0007669"/>
    <property type="project" value="UniProtKB-KW"/>
</dbReference>
<dbReference type="RefSeq" id="WP_120059717.1">
    <property type="nucleotide sequence ID" value="NZ_QYRP01000002.1"/>
</dbReference>
<evidence type="ECO:0000313" key="7">
    <source>
        <dbReference type="EMBL" id="RJS45818.1"/>
    </source>
</evidence>
<dbReference type="Pfam" id="PF03852">
    <property type="entry name" value="Vsr"/>
    <property type="match status" value="1"/>
</dbReference>
<dbReference type="CDD" id="cd00221">
    <property type="entry name" value="Vsr"/>
    <property type="match status" value="1"/>
</dbReference>
<dbReference type="AlphaFoldDB" id="A0A3A5H7H1"/>
<dbReference type="GO" id="GO:0006298">
    <property type="term" value="P:mismatch repair"/>
    <property type="evidence" value="ECO:0007669"/>
    <property type="project" value="UniProtKB-UniRule"/>
</dbReference>
<dbReference type="GO" id="GO:0004519">
    <property type="term" value="F:endonuclease activity"/>
    <property type="evidence" value="ECO:0007669"/>
    <property type="project" value="UniProtKB-KW"/>
</dbReference>
<dbReference type="PIRSF" id="PIRSF018267">
    <property type="entry name" value="VSR_endonuc"/>
    <property type="match status" value="1"/>
</dbReference>
<dbReference type="EMBL" id="QYRP01000002">
    <property type="protein sequence ID" value="RJS45818.1"/>
    <property type="molecule type" value="Genomic_DNA"/>
</dbReference>
<comment type="caution">
    <text evidence="7">The sequence shown here is derived from an EMBL/GenBank/DDBJ whole genome shotgun (WGS) entry which is preliminary data.</text>
</comment>
<keyword evidence="2 6" id="KW-0255">Endonuclease</keyword>
<dbReference type="Gene3D" id="3.40.960.10">
    <property type="entry name" value="VSR Endonuclease"/>
    <property type="match status" value="1"/>
</dbReference>
<keyword evidence="1 6" id="KW-0540">Nuclease</keyword>
<keyword evidence="4 6" id="KW-0378">Hydrolase</keyword>
<keyword evidence="8" id="KW-1185">Reference proteome</keyword>
<dbReference type="InterPro" id="IPR011335">
    <property type="entry name" value="Restrct_endonuc-II-like"/>
</dbReference>
<dbReference type="InterPro" id="IPR004603">
    <property type="entry name" value="DNA_mismatch_endonuc_vsr"/>
</dbReference>
<keyword evidence="3 6" id="KW-0227">DNA damage</keyword>
<evidence type="ECO:0000256" key="4">
    <source>
        <dbReference type="ARBA" id="ARBA00022801"/>
    </source>
</evidence>
<evidence type="ECO:0000256" key="2">
    <source>
        <dbReference type="ARBA" id="ARBA00022759"/>
    </source>
</evidence>
<comment type="function">
    <text evidence="6">May nick specific sequences that contain T:G mispairs resulting from m5C-deamination.</text>
</comment>
<dbReference type="EC" id="3.1.-.-" evidence="6"/>
<evidence type="ECO:0000256" key="3">
    <source>
        <dbReference type="ARBA" id="ARBA00022763"/>
    </source>
</evidence>
<dbReference type="Proteomes" id="UP000276542">
    <property type="component" value="Unassembled WGS sequence"/>
</dbReference>
<evidence type="ECO:0000256" key="1">
    <source>
        <dbReference type="ARBA" id="ARBA00022722"/>
    </source>
</evidence>
<organism evidence="7 8">
    <name type="scientific">Nocardioides cavernaquae</name>
    <dbReference type="NCBI Taxonomy" id="2321396"/>
    <lineage>
        <taxon>Bacteria</taxon>
        <taxon>Bacillati</taxon>
        <taxon>Actinomycetota</taxon>
        <taxon>Actinomycetes</taxon>
        <taxon>Propionibacteriales</taxon>
        <taxon>Nocardioidaceae</taxon>
        <taxon>Nocardioides</taxon>
    </lineage>
</organism>
<keyword evidence="5 6" id="KW-0234">DNA repair</keyword>
<evidence type="ECO:0000313" key="8">
    <source>
        <dbReference type="Proteomes" id="UP000276542"/>
    </source>
</evidence>